<accession>A0AC35U1E9</accession>
<organism evidence="1 2">
    <name type="scientific">Rhabditophanes sp. KR3021</name>
    <dbReference type="NCBI Taxonomy" id="114890"/>
    <lineage>
        <taxon>Eukaryota</taxon>
        <taxon>Metazoa</taxon>
        <taxon>Ecdysozoa</taxon>
        <taxon>Nematoda</taxon>
        <taxon>Chromadorea</taxon>
        <taxon>Rhabditida</taxon>
        <taxon>Tylenchina</taxon>
        <taxon>Panagrolaimomorpha</taxon>
        <taxon>Strongyloidoidea</taxon>
        <taxon>Alloionematidae</taxon>
        <taxon>Rhabditophanes</taxon>
    </lineage>
</organism>
<proteinExistence type="predicted"/>
<name>A0AC35U1E9_9BILA</name>
<evidence type="ECO:0000313" key="2">
    <source>
        <dbReference type="WBParaSite" id="RSKR_0000657600.1"/>
    </source>
</evidence>
<reference evidence="2" key="1">
    <citation type="submission" date="2016-11" db="UniProtKB">
        <authorList>
            <consortium name="WormBaseParasite"/>
        </authorList>
    </citation>
    <scope>IDENTIFICATION</scope>
    <source>
        <strain evidence="2">KR3021</strain>
    </source>
</reference>
<evidence type="ECO:0000313" key="1">
    <source>
        <dbReference type="Proteomes" id="UP000095286"/>
    </source>
</evidence>
<dbReference type="Proteomes" id="UP000095286">
    <property type="component" value="Unplaced"/>
</dbReference>
<protein>
    <submittedName>
        <fullName evidence="2">SCP domain-containing protein</fullName>
    </submittedName>
</protein>
<sequence>MARTGCHEPNATSCNTGFCGPSIDCTMKKISEFKKPFTTAEFQLGSTGSHIYTLDRYAVHLNNGYNRDISIKPTSGTFTKKDEISNWCKEIEMCKENLLYPCPDKMRVRLNNYDTIGCHTSCTKKMYSKRVCDTNGYLDPSYASFFENQEDEEKRIHSDVLSFYADKCPHYVNYGDKSSEESKYYFCTGKNENTNADYQVTICGENQP</sequence>
<dbReference type="WBParaSite" id="RSKR_0000657600.1">
    <property type="protein sequence ID" value="RSKR_0000657600.1"/>
    <property type="gene ID" value="RSKR_0000657600"/>
</dbReference>